<protein>
    <recommendedName>
        <fullName evidence="2">Penicillin-binding protein dimerisation domain-containing protein</fullName>
    </recommendedName>
</protein>
<gene>
    <name evidence="1" type="ORF">S01H1_61996</name>
</gene>
<name>X0XPD9_9ZZZZ</name>
<comment type="caution">
    <text evidence="1">The sequence shown here is derived from an EMBL/GenBank/DDBJ whole genome shotgun (WGS) entry which is preliminary data.</text>
</comment>
<organism evidence="1">
    <name type="scientific">marine sediment metagenome</name>
    <dbReference type="NCBI Taxonomy" id="412755"/>
    <lineage>
        <taxon>unclassified sequences</taxon>
        <taxon>metagenomes</taxon>
        <taxon>ecological metagenomes</taxon>
    </lineage>
</organism>
<proteinExistence type="predicted"/>
<dbReference type="AlphaFoldDB" id="X0XPD9"/>
<dbReference type="EMBL" id="BARS01040690">
    <property type="protein sequence ID" value="GAG38488.1"/>
    <property type="molecule type" value="Genomic_DNA"/>
</dbReference>
<evidence type="ECO:0008006" key="2">
    <source>
        <dbReference type="Google" id="ProtNLM"/>
    </source>
</evidence>
<dbReference type="Gene3D" id="3.90.1310.10">
    <property type="entry name" value="Penicillin-binding protein 2a (Domain 2)"/>
    <property type="match status" value="1"/>
</dbReference>
<reference evidence="1" key="1">
    <citation type="journal article" date="2014" name="Front. Microbiol.">
        <title>High frequency of phylogenetically diverse reductive dehalogenase-homologous genes in deep subseafloor sedimentary metagenomes.</title>
        <authorList>
            <person name="Kawai M."/>
            <person name="Futagami T."/>
            <person name="Toyoda A."/>
            <person name="Takaki Y."/>
            <person name="Nishi S."/>
            <person name="Hori S."/>
            <person name="Arai W."/>
            <person name="Tsubouchi T."/>
            <person name="Morono Y."/>
            <person name="Uchiyama I."/>
            <person name="Ito T."/>
            <person name="Fujiyama A."/>
            <person name="Inagaki F."/>
            <person name="Takami H."/>
        </authorList>
    </citation>
    <scope>NUCLEOTIDE SEQUENCE</scope>
    <source>
        <strain evidence="1">Expedition CK06-06</strain>
    </source>
</reference>
<evidence type="ECO:0000313" key="1">
    <source>
        <dbReference type="EMBL" id="GAG38488.1"/>
    </source>
</evidence>
<feature type="non-terminal residue" evidence="1">
    <location>
        <position position="151"/>
    </location>
</feature>
<sequence>MRFKVALVGFLLGFALIVFQLFNIQVLKHEQYSILAERQHLETAEIPSERGQVLSSGGILITNEESYRLVGDPQLVEDPESVARKVVPVLLEDERFFSYNPLPNGTKDPKKYLLARVECLLSREDKRWVSLARKLPVGLAQKLREVEGLDF</sequence>
<accession>X0XPD9</accession>